<feature type="domain" description="Peptidase S49" evidence="6">
    <location>
        <begin position="110"/>
        <end position="252"/>
    </location>
</feature>
<keyword evidence="5" id="KW-1133">Transmembrane helix</keyword>
<dbReference type="CDD" id="cd07023">
    <property type="entry name" value="S49_Sppa_N_C"/>
    <property type="match status" value="1"/>
</dbReference>
<dbReference type="GO" id="GO:0008236">
    <property type="term" value="F:serine-type peptidase activity"/>
    <property type="evidence" value="ECO:0007669"/>
    <property type="project" value="UniProtKB-KW"/>
</dbReference>
<dbReference type="NCBIfam" id="TIGR00706">
    <property type="entry name" value="SppA_dom"/>
    <property type="match status" value="1"/>
</dbReference>
<gene>
    <name evidence="7" type="ORF">GGR24_000031</name>
</gene>
<reference evidence="7 8" key="1">
    <citation type="submission" date="2020-08" db="EMBL/GenBank/DDBJ databases">
        <title>Genomic Encyclopedia of Type Strains, Phase IV (KMG-IV): sequencing the most valuable type-strain genomes for metagenomic binning, comparative biology and taxonomic classification.</title>
        <authorList>
            <person name="Goeker M."/>
        </authorList>
    </citation>
    <scope>NUCLEOTIDE SEQUENCE [LARGE SCALE GENOMIC DNA]</scope>
    <source>
        <strain evidence="7 8">DSM 25481</strain>
    </source>
</reference>
<organism evidence="7 8">
    <name type="scientific">Hansschlegelia beijingensis</name>
    <dbReference type="NCBI Taxonomy" id="1133344"/>
    <lineage>
        <taxon>Bacteria</taxon>
        <taxon>Pseudomonadati</taxon>
        <taxon>Pseudomonadota</taxon>
        <taxon>Alphaproteobacteria</taxon>
        <taxon>Hyphomicrobiales</taxon>
        <taxon>Methylopilaceae</taxon>
        <taxon>Hansschlegelia</taxon>
    </lineage>
</organism>
<dbReference type="SUPFAM" id="SSF52096">
    <property type="entry name" value="ClpP/crotonase"/>
    <property type="match status" value="1"/>
</dbReference>
<accession>A0A7W6D1B6</accession>
<feature type="transmembrane region" description="Helical" evidence="5">
    <location>
        <begin position="20"/>
        <end position="40"/>
    </location>
</feature>
<dbReference type="Proteomes" id="UP000528964">
    <property type="component" value="Unassembled WGS sequence"/>
</dbReference>
<sequence>MALDTDAILERRALRRRLAFWRVGAVALVGALVIVAALAMRDRSGPDGPRGAHIAKVNISGVILDDEKRQKLLKDVAKSHAKGVLLMIDSPGGGVTASEEIYDAVRNIAKDRPVVAVVGSLAASGGYIAAIAADHIVAHKTSITGSIGVLAQYPNFTGLLKNVGVEVEAIKSSPLKASPNGFEPTSPEARKAIESLILDSFAWFKGIVQERRGLDPAALANVSDGRVFTGRQALGLKLVDEIGGEQEAIAWLGSKGVNTSLPVREWKPKSSGFEMFGVSGAAAALADAFGLTSLANALRRSGEGVVLDGLLAIWQPS</sequence>
<dbReference type="InterPro" id="IPR029045">
    <property type="entry name" value="ClpP/crotonase-like_dom_sf"/>
</dbReference>
<dbReference type="PANTHER" id="PTHR42987:SF6">
    <property type="entry name" value="PROTEINASE IV"/>
    <property type="match status" value="1"/>
</dbReference>
<dbReference type="EMBL" id="JACIDR010000001">
    <property type="protein sequence ID" value="MBB3971398.1"/>
    <property type="molecule type" value="Genomic_DNA"/>
</dbReference>
<keyword evidence="3 7" id="KW-0378">Hydrolase</keyword>
<name>A0A7W6D1B6_9HYPH</name>
<keyword evidence="5" id="KW-0812">Transmembrane</keyword>
<dbReference type="PANTHER" id="PTHR42987">
    <property type="entry name" value="PEPTIDASE S49"/>
    <property type="match status" value="1"/>
</dbReference>
<evidence type="ECO:0000256" key="2">
    <source>
        <dbReference type="ARBA" id="ARBA00022670"/>
    </source>
</evidence>
<dbReference type="Gene3D" id="3.90.226.10">
    <property type="entry name" value="2-enoyl-CoA Hydratase, Chain A, domain 1"/>
    <property type="match status" value="1"/>
</dbReference>
<dbReference type="Gene3D" id="6.20.330.10">
    <property type="match status" value="1"/>
</dbReference>
<evidence type="ECO:0000256" key="5">
    <source>
        <dbReference type="SAM" id="Phobius"/>
    </source>
</evidence>
<evidence type="ECO:0000256" key="3">
    <source>
        <dbReference type="ARBA" id="ARBA00022801"/>
    </source>
</evidence>
<evidence type="ECO:0000313" key="8">
    <source>
        <dbReference type="Proteomes" id="UP000528964"/>
    </source>
</evidence>
<evidence type="ECO:0000259" key="6">
    <source>
        <dbReference type="Pfam" id="PF01343"/>
    </source>
</evidence>
<comment type="similarity">
    <text evidence="1">Belongs to the peptidase S49 family.</text>
</comment>
<proteinExistence type="inferred from homology"/>
<keyword evidence="5" id="KW-0472">Membrane</keyword>
<keyword evidence="8" id="KW-1185">Reference proteome</keyword>
<dbReference type="AlphaFoldDB" id="A0A7W6D1B6"/>
<dbReference type="EC" id="3.4.21.-" evidence="7"/>
<dbReference type="InterPro" id="IPR004635">
    <property type="entry name" value="Pept_S49_SppA"/>
</dbReference>
<keyword evidence="2 7" id="KW-0645">Protease</keyword>
<dbReference type="RefSeq" id="WP_183393282.1">
    <property type="nucleotide sequence ID" value="NZ_JACIDR010000001.1"/>
</dbReference>
<dbReference type="Pfam" id="PF01343">
    <property type="entry name" value="Peptidase_S49"/>
    <property type="match status" value="1"/>
</dbReference>
<comment type="caution">
    <text evidence="7">The sequence shown here is derived from an EMBL/GenBank/DDBJ whole genome shotgun (WGS) entry which is preliminary data.</text>
</comment>
<evidence type="ECO:0000256" key="1">
    <source>
        <dbReference type="ARBA" id="ARBA00008683"/>
    </source>
</evidence>
<protein>
    <submittedName>
        <fullName evidence="7">Protease-4</fullName>
        <ecNumber evidence="7">3.4.21.-</ecNumber>
    </submittedName>
</protein>
<evidence type="ECO:0000313" key="7">
    <source>
        <dbReference type="EMBL" id="MBB3971398.1"/>
    </source>
</evidence>
<keyword evidence="4" id="KW-0720">Serine protease</keyword>
<dbReference type="InterPro" id="IPR047272">
    <property type="entry name" value="S49_SppA_C"/>
</dbReference>
<evidence type="ECO:0000256" key="4">
    <source>
        <dbReference type="ARBA" id="ARBA00022825"/>
    </source>
</evidence>
<dbReference type="InterPro" id="IPR002142">
    <property type="entry name" value="Peptidase_S49"/>
</dbReference>
<dbReference type="GO" id="GO:0006508">
    <property type="term" value="P:proteolysis"/>
    <property type="evidence" value="ECO:0007669"/>
    <property type="project" value="UniProtKB-KW"/>
</dbReference>